<dbReference type="EMBL" id="LT629804">
    <property type="protein sequence ID" value="SDU78522.1"/>
    <property type="molecule type" value="Genomic_DNA"/>
</dbReference>
<keyword evidence="1" id="KW-0378">Hydrolase</keyword>
<dbReference type="PANTHER" id="PTHR43611">
    <property type="entry name" value="ALPHA-D-GLUCOSE 1-PHOSPHATE PHOSPHATASE"/>
    <property type="match status" value="1"/>
</dbReference>
<dbReference type="STRING" id="131112.SAMN04489737_0506"/>
<dbReference type="InterPro" id="IPR036412">
    <property type="entry name" value="HAD-like_sf"/>
</dbReference>
<dbReference type="Pfam" id="PF00702">
    <property type="entry name" value="Hydrolase"/>
    <property type="match status" value="1"/>
</dbReference>
<dbReference type="GO" id="GO:0016787">
    <property type="term" value="F:hydrolase activity"/>
    <property type="evidence" value="ECO:0007669"/>
    <property type="project" value="UniProtKB-KW"/>
</dbReference>
<proteinExistence type="predicted"/>
<dbReference type="GeneID" id="65344252"/>
<dbReference type="InterPro" id="IPR023214">
    <property type="entry name" value="HAD_sf"/>
</dbReference>
<dbReference type="SFLD" id="SFLDS00003">
    <property type="entry name" value="Haloacid_Dehalogenase"/>
    <property type="match status" value="1"/>
</dbReference>
<sequence length="214" mass="23392">MRKLLFDLFGLFMKIQNDAGVAGIHQAAQLDELGVDVNRFDVLYRQLRDPLDAGTQNYAQYLAAIGQELDVDFLAIPGLVDATEQADVESWTDHHDDMVAWLEQLHAQGKKPAVLSNVPHTHLAWLKENKPWLALFEPALFSCNLGLAKPDPAIYQAAIDALGGDGDEILFFDDTYANVVGAREAGLRAVHFTGLAQAQRDAEAFLAGADIGHA</sequence>
<dbReference type="SUPFAM" id="SSF56784">
    <property type="entry name" value="HAD-like"/>
    <property type="match status" value="1"/>
</dbReference>
<dbReference type="Proteomes" id="UP000214355">
    <property type="component" value="Chromosome I"/>
</dbReference>
<gene>
    <name evidence="1" type="ORF">SAMN04489737_0506</name>
</gene>
<name>A0A1H2LCF4_9ACTO</name>
<accession>A0A1H2LCF4</accession>
<dbReference type="PANTHER" id="PTHR43611:SF3">
    <property type="entry name" value="FLAVIN MONONUCLEOTIDE HYDROLASE 1, CHLOROPLATIC"/>
    <property type="match status" value="1"/>
</dbReference>
<evidence type="ECO:0000313" key="1">
    <source>
        <dbReference type="EMBL" id="SDU78522.1"/>
    </source>
</evidence>
<dbReference type="Gene3D" id="3.40.50.1000">
    <property type="entry name" value="HAD superfamily/HAD-like"/>
    <property type="match status" value="1"/>
</dbReference>
<dbReference type="AlphaFoldDB" id="A0A1H2LCF4"/>
<organism evidence="1 2">
    <name type="scientific">Arcanobacterium phocae</name>
    <dbReference type="NCBI Taxonomy" id="131112"/>
    <lineage>
        <taxon>Bacteria</taxon>
        <taxon>Bacillati</taxon>
        <taxon>Actinomycetota</taxon>
        <taxon>Actinomycetes</taxon>
        <taxon>Actinomycetales</taxon>
        <taxon>Actinomycetaceae</taxon>
        <taxon>Arcanobacterium</taxon>
    </lineage>
</organism>
<protein>
    <submittedName>
        <fullName evidence="1">Putative hydrolase of the HAD superfamily</fullName>
    </submittedName>
</protein>
<dbReference type="InterPro" id="IPR006439">
    <property type="entry name" value="HAD-SF_hydro_IA"/>
</dbReference>
<evidence type="ECO:0000313" key="2">
    <source>
        <dbReference type="Proteomes" id="UP000214355"/>
    </source>
</evidence>
<reference evidence="2" key="1">
    <citation type="submission" date="2016-10" db="EMBL/GenBank/DDBJ databases">
        <authorList>
            <person name="Varghese N."/>
            <person name="Submissions S."/>
        </authorList>
    </citation>
    <scope>NUCLEOTIDE SEQUENCE [LARGE SCALE GENOMIC DNA]</scope>
    <source>
        <strain evidence="2">DSM 10002</strain>
    </source>
</reference>
<keyword evidence="2" id="KW-1185">Reference proteome</keyword>
<dbReference type="OrthoDB" id="9797415at2"/>
<dbReference type="RefSeq" id="WP_091279519.1">
    <property type="nucleotide sequence ID" value="NZ_JABAPH010000107.1"/>
</dbReference>
<dbReference type="SFLD" id="SFLDG01129">
    <property type="entry name" value="C1.5:_HAD__Beta-PGM__Phosphata"/>
    <property type="match status" value="1"/>
</dbReference>
<dbReference type="NCBIfam" id="TIGR01509">
    <property type="entry name" value="HAD-SF-IA-v3"/>
    <property type="match status" value="1"/>
</dbReference>